<dbReference type="EMBL" id="MFCP01000034">
    <property type="protein sequence ID" value="OGE27643.1"/>
    <property type="molecule type" value="Genomic_DNA"/>
</dbReference>
<reference evidence="2 3" key="1">
    <citation type="journal article" date="2016" name="Nat. Commun.">
        <title>Thousands of microbial genomes shed light on interconnected biogeochemical processes in an aquifer system.</title>
        <authorList>
            <person name="Anantharaman K."/>
            <person name="Brown C.T."/>
            <person name="Hug L.A."/>
            <person name="Sharon I."/>
            <person name="Castelle C.J."/>
            <person name="Probst A.J."/>
            <person name="Thomas B.C."/>
            <person name="Singh A."/>
            <person name="Wilkins M.J."/>
            <person name="Karaoz U."/>
            <person name="Brodie E.L."/>
            <person name="Williams K.H."/>
            <person name="Hubbard S.S."/>
            <person name="Banfield J.F."/>
        </authorList>
    </citation>
    <scope>NUCLEOTIDE SEQUENCE [LARGE SCALE GENOMIC DNA]</scope>
</reference>
<evidence type="ECO:0000313" key="3">
    <source>
        <dbReference type="Proteomes" id="UP000177555"/>
    </source>
</evidence>
<sequence>MKFLADEDFPKPLVIKIISAGYSVKTVQQKALQGSSDEIVANLALKEKRIILTFDKDFLKNQTKHLSVIIFSFPKIPTSEIILLIGNFLEDLKQFKLSKGTVLKFSKHGLEEQK</sequence>
<dbReference type="Pfam" id="PF18480">
    <property type="entry name" value="DUF5615"/>
    <property type="match status" value="1"/>
</dbReference>
<comment type="caution">
    <text evidence="2">The sequence shown here is derived from an EMBL/GenBank/DDBJ whole genome shotgun (WGS) entry which is preliminary data.</text>
</comment>
<dbReference type="AlphaFoldDB" id="A0A1F5JG83"/>
<dbReference type="Proteomes" id="UP000177555">
    <property type="component" value="Unassembled WGS sequence"/>
</dbReference>
<gene>
    <name evidence="2" type="ORF">A2867_01460</name>
</gene>
<dbReference type="InterPro" id="IPR041049">
    <property type="entry name" value="DUF5615"/>
</dbReference>
<organism evidence="2 3">
    <name type="scientific">Candidatus Daviesbacteria bacterium RIFCSPHIGHO2_01_FULL_40_11</name>
    <dbReference type="NCBI Taxonomy" id="1797762"/>
    <lineage>
        <taxon>Bacteria</taxon>
        <taxon>Candidatus Daviesiibacteriota</taxon>
    </lineage>
</organism>
<feature type="domain" description="DUF5615" evidence="1">
    <location>
        <begin position="1"/>
        <end position="100"/>
    </location>
</feature>
<evidence type="ECO:0000259" key="1">
    <source>
        <dbReference type="Pfam" id="PF18480"/>
    </source>
</evidence>
<name>A0A1F5JG83_9BACT</name>
<proteinExistence type="predicted"/>
<evidence type="ECO:0000313" key="2">
    <source>
        <dbReference type="EMBL" id="OGE27643.1"/>
    </source>
</evidence>
<accession>A0A1F5JG83</accession>
<protein>
    <recommendedName>
        <fullName evidence="1">DUF5615 domain-containing protein</fullName>
    </recommendedName>
</protein>